<keyword evidence="2" id="KW-1185">Reference proteome</keyword>
<evidence type="ECO:0000313" key="1">
    <source>
        <dbReference type="EMBL" id="KAH6607071.1"/>
    </source>
</evidence>
<name>A0A9P8TT81_9HYPO</name>
<reference evidence="1" key="1">
    <citation type="submission" date="2021-08" db="EMBL/GenBank/DDBJ databases">
        <title>Chromosome-Level Trichoderma cornu-damae using Hi-C Data.</title>
        <authorList>
            <person name="Kim C.S."/>
        </authorList>
    </citation>
    <scope>NUCLEOTIDE SEQUENCE</scope>
    <source>
        <strain evidence="1">KA19-0412C</strain>
    </source>
</reference>
<comment type="caution">
    <text evidence="1">The sequence shown here is derived from an EMBL/GenBank/DDBJ whole genome shotgun (WGS) entry which is preliminary data.</text>
</comment>
<dbReference type="AlphaFoldDB" id="A0A9P8TT81"/>
<gene>
    <name evidence="1" type="ORF">Trco_003384</name>
</gene>
<accession>A0A9P8TT81</accession>
<dbReference type="EMBL" id="JAIWOZ010000003">
    <property type="protein sequence ID" value="KAH6607071.1"/>
    <property type="molecule type" value="Genomic_DNA"/>
</dbReference>
<evidence type="ECO:0000313" key="2">
    <source>
        <dbReference type="Proteomes" id="UP000827724"/>
    </source>
</evidence>
<protein>
    <submittedName>
        <fullName evidence="1">Uncharacterized protein</fullName>
    </submittedName>
</protein>
<proteinExistence type="predicted"/>
<dbReference type="Proteomes" id="UP000827724">
    <property type="component" value="Unassembled WGS sequence"/>
</dbReference>
<organism evidence="1 2">
    <name type="scientific">Trichoderma cornu-damae</name>
    <dbReference type="NCBI Taxonomy" id="654480"/>
    <lineage>
        <taxon>Eukaryota</taxon>
        <taxon>Fungi</taxon>
        <taxon>Dikarya</taxon>
        <taxon>Ascomycota</taxon>
        <taxon>Pezizomycotina</taxon>
        <taxon>Sordariomycetes</taxon>
        <taxon>Hypocreomycetidae</taxon>
        <taxon>Hypocreales</taxon>
        <taxon>Hypocreaceae</taxon>
        <taxon>Trichoderma</taxon>
    </lineage>
</organism>
<sequence>MPFTVLAMLPTFNEQVQSPGDSLARRPMKLTRTCSDASFTTRLAKATETPVFELEGSTCP</sequence>